<protein>
    <submittedName>
        <fullName evidence="1">Uncharacterized protein</fullName>
    </submittedName>
</protein>
<dbReference type="OrthoDB" id="9789238at2"/>
<comment type="caution">
    <text evidence="1">The sequence shown here is derived from an EMBL/GenBank/DDBJ whole genome shotgun (WGS) entry which is preliminary data.</text>
</comment>
<evidence type="ECO:0000313" key="1">
    <source>
        <dbReference type="EMBL" id="ESQ81500.1"/>
    </source>
</evidence>
<dbReference type="PATRIC" id="fig|1121022.4.peg.4484"/>
<dbReference type="eggNOG" id="COG2770">
    <property type="taxonomic scope" value="Bacteria"/>
</dbReference>
<name>V4P8C1_9CAUL</name>
<dbReference type="AlphaFoldDB" id="V4P8C1"/>
<organism evidence="1 2">
    <name type="scientific">Asticcacaulis benevestitus DSM 16100 = ATCC BAA-896</name>
    <dbReference type="NCBI Taxonomy" id="1121022"/>
    <lineage>
        <taxon>Bacteria</taxon>
        <taxon>Pseudomonadati</taxon>
        <taxon>Pseudomonadota</taxon>
        <taxon>Alphaproteobacteria</taxon>
        <taxon>Caulobacterales</taxon>
        <taxon>Caulobacteraceae</taxon>
        <taxon>Asticcacaulis</taxon>
    </lineage>
</organism>
<keyword evidence="2" id="KW-1185">Reference proteome</keyword>
<dbReference type="Proteomes" id="UP000017837">
    <property type="component" value="Unassembled WGS sequence"/>
</dbReference>
<evidence type="ECO:0000313" key="2">
    <source>
        <dbReference type="Proteomes" id="UP000017837"/>
    </source>
</evidence>
<dbReference type="EMBL" id="AWGB01000088">
    <property type="protein sequence ID" value="ESQ81500.1"/>
    <property type="molecule type" value="Genomic_DNA"/>
</dbReference>
<gene>
    <name evidence="1" type="ORF">ABENE_21900</name>
</gene>
<accession>V4P8C1</accession>
<dbReference type="STRING" id="1121022.GCA_000376105_04362"/>
<dbReference type="RefSeq" id="WP_018084045.1">
    <property type="nucleotide sequence ID" value="NZ_AQWM01000058.1"/>
</dbReference>
<proteinExistence type="predicted"/>
<reference evidence="1 2" key="1">
    <citation type="journal article" date="2014" name="Nature">
        <title>Sequential evolution of bacterial morphology by co-option of a developmental regulator.</title>
        <authorList>
            <person name="Jiang C."/>
            <person name="Brown P.J."/>
            <person name="Ducret A."/>
            <person name="Brun Y.V."/>
        </authorList>
    </citation>
    <scope>NUCLEOTIDE SEQUENCE [LARGE SCALE GENOMIC DNA]</scope>
    <source>
        <strain evidence="1 2">DSM 16100</strain>
    </source>
</reference>
<sequence>MTIKKILFAILGSLGLVLLLALTIILFSSVTRLHEATTAKQSNQITDLTLSSAWAWAQERGLTNLELNAPRPASPTALARIRSLRAKADGDFRRALALMPKRGLRADPVQHIGFESAFVHLEVSRARVDQDLGLPVEQRDPALRRDWFPSISAVIERSQMFALHYTSQALIATSTISKESIARRNLSLMSEYAGRERGLMGAIPPHLKDRAGSPGALAKG</sequence>